<dbReference type="RefSeq" id="WP_143232316.1">
    <property type="nucleotide sequence ID" value="NZ_BOMU01000037.1"/>
</dbReference>
<dbReference type="EMBL" id="FZNR01000004">
    <property type="protein sequence ID" value="SNR66843.1"/>
    <property type="molecule type" value="Genomic_DNA"/>
</dbReference>
<dbReference type="Proteomes" id="UP000198415">
    <property type="component" value="Unassembled WGS sequence"/>
</dbReference>
<evidence type="ECO:0000313" key="2">
    <source>
        <dbReference type="Proteomes" id="UP000198415"/>
    </source>
</evidence>
<reference evidence="1 2" key="1">
    <citation type="submission" date="2017-06" db="EMBL/GenBank/DDBJ databases">
        <authorList>
            <person name="Kim H.J."/>
            <person name="Triplett B.A."/>
        </authorList>
    </citation>
    <scope>NUCLEOTIDE SEQUENCE [LARGE SCALE GENOMIC DNA]</scope>
    <source>
        <strain evidence="1 2">DSM 43151</strain>
    </source>
</reference>
<proteinExistence type="predicted"/>
<evidence type="ECO:0000313" key="1">
    <source>
        <dbReference type="EMBL" id="SNR66843.1"/>
    </source>
</evidence>
<keyword evidence="2" id="KW-1185">Reference proteome</keyword>
<sequence>MSINGLPLVLIAALLLTACVDQETEPAAASAQAVGACGVEATVPDGATLRAEDVPVAGGDASSRYVVLPEARCSGVARRPDQCDRFPWATERNLYALGGRGWLTVTLGESVREQVVLYEPESSFAKSFEQAAEDCGFEALTVVDGAPATLERGRDGVTEIVYLTPRSMVWMSSADPAVGLADLVRLAGVAEERSTALTYPS</sequence>
<gene>
    <name evidence="1" type="ORF">SAMN06264365_104316</name>
</gene>
<dbReference type="AlphaFoldDB" id="A0A238Y869"/>
<accession>A0A238Y869</accession>
<dbReference type="OrthoDB" id="3295139at2"/>
<organism evidence="1 2">
    <name type="scientific">Actinoplanes regularis</name>
    <dbReference type="NCBI Taxonomy" id="52697"/>
    <lineage>
        <taxon>Bacteria</taxon>
        <taxon>Bacillati</taxon>
        <taxon>Actinomycetota</taxon>
        <taxon>Actinomycetes</taxon>
        <taxon>Micromonosporales</taxon>
        <taxon>Micromonosporaceae</taxon>
        <taxon>Actinoplanes</taxon>
    </lineage>
</organism>
<name>A0A238Y869_9ACTN</name>
<protein>
    <submittedName>
        <fullName evidence="1">Uncharacterized protein</fullName>
    </submittedName>
</protein>